<dbReference type="CDD" id="cd07723">
    <property type="entry name" value="hydroxyacylglutathione_hydrolase_MBL-fold"/>
    <property type="match status" value="1"/>
</dbReference>
<dbReference type="PANTHER" id="PTHR43705:SF1">
    <property type="entry name" value="HYDROXYACYLGLUTATHIONE HYDROLASE GLOB"/>
    <property type="match status" value="1"/>
</dbReference>
<keyword evidence="5 7" id="KW-0378">Hydrolase</keyword>
<protein>
    <recommendedName>
        <fullName evidence="7">Hydroxyacylglutathione hydrolase</fullName>
        <ecNumber evidence="7">3.1.2.6</ecNumber>
    </recommendedName>
    <alternativeName>
        <fullName evidence="7">Glyoxalase II</fullName>
        <shortName evidence="7">Glx II</shortName>
    </alternativeName>
</protein>
<dbReference type="GO" id="GO:0046872">
    <property type="term" value="F:metal ion binding"/>
    <property type="evidence" value="ECO:0007669"/>
    <property type="project" value="UniProtKB-KW"/>
</dbReference>
<evidence type="ECO:0000259" key="8">
    <source>
        <dbReference type="SMART" id="SM00849"/>
    </source>
</evidence>
<feature type="binding site" evidence="7">
    <location>
        <position position="52"/>
    </location>
    <ligand>
        <name>Zn(2+)</name>
        <dbReference type="ChEBI" id="CHEBI:29105"/>
        <label>1</label>
    </ligand>
</feature>
<dbReference type="SMART" id="SM00849">
    <property type="entry name" value="Lactamase_B"/>
    <property type="match status" value="1"/>
</dbReference>
<organism evidence="9 10">
    <name type="scientific">Rodentibacter heidelbergensis</name>
    <dbReference type="NCBI Taxonomy" id="1908258"/>
    <lineage>
        <taxon>Bacteria</taxon>
        <taxon>Pseudomonadati</taxon>
        <taxon>Pseudomonadota</taxon>
        <taxon>Gammaproteobacteria</taxon>
        <taxon>Pasteurellales</taxon>
        <taxon>Pasteurellaceae</taxon>
        <taxon>Rodentibacter</taxon>
    </lineage>
</organism>
<gene>
    <name evidence="7" type="primary">gloB</name>
    <name evidence="9" type="ORF">BKK48_02520</name>
</gene>
<feature type="binding site" evidence="7">
    <location>
        <position position="57"/>
    </location>
    <ligand>
        <name>Zn(2+)</name>
        <dbReference type="ChEBI" id="CHEBI:29105"/>
        <label>2</label>
    </ligand>
</feature>
<dbReference type="HAMAP" id="MF_01374">
    <property type="entry name" value="Glyoxalase_2"/>
    <property type="match status" value="1"/>
</dbReference>
<dbReference type="EMBL" id="MLHH01000005">
    <property type="protein sequence ID" value="OOF37178.1"/>
    <property type="molecule type" value="Genomic_DNA"/>
</dbReference>
<evidence type="ECO:0000313" key="9">
    <source>
        <dbReference type="EMBL" id="OOF37178.1"/>
    </source>
</evidence>
<dbReference type="Pfam" id="PF16123">
    <property type="entry name" value="HAGH_C"/>
    <property type="match status" value="1"/>
</dbReference>
<dbReference type="InterPro" id="IPR001279">
    <property type="entry name" value="Metallo-B-lactamas"/>
</dbReference>
<dbReference type="NCBIfam" id="TIGR03413">
    <property type="entry name" value="GSH_gloB"/>
    <property type="match status" value="1"/>
</dbReference>
<dbReference type="InterPro" id="IPR050110">
    <property type="entry name" value="Glyoxalase_II_hydrolase"/>
</dbReference>
<dbReference type="Gene3D" id="3.60.15.10">
    <property type="entry name" value="Ribonuclease Z/Hydroxyacylglutathione hydrolase-like"/>
    <property type="match status" value="1"/>
</dbReference>
<dbReference type="AlphaFoldDB" id="A0A1V3IAK4"/>
<name>A0A1V3IAK4_9PAST</name>
<feature type="binding site" evidence="7">
    <location>
        <position position="125"/>
    </location>
    <ligand>
        <name>Zn(2+)</name>
        <dbReference type="ChEBI" id="CHEBI:29105"/>
        <label>2</label>
    </ligand>
</feature>
<comment type="catalytic activity">
    <reaction evidence="1 7">
        <text>an S-(2-hydroxyacyl)glutathione + H2O = a 2-hydroxy carboxylate + glutathione + H(+)</text>
        <dbReference type="Rhea" id="RHEA:21864"/>
        <dbReference type="ChEBI" id="CHEBI:15377"/>
        <dbReference type="ChEBI" id="CHEBI:15378"/>
        <dbReference type="ChEBI" id="CHEBI:57925"/>
        <dbReference type="ChEBI" id="CHEBI:58896"/>
        <dbReference type="ChEBI" id="CHEBI:71261"/>
        <dbReference type="EC" id="3.1.2.6"/>
    </reaction>
</comment>
<feature type="binding site" evidence="7">
    <location>
        <position position="54"/>
    </location>
    <ligand>
        <name>Zn(2+)</name>
        <dbReference type="ChEBI" id="CHEBI:29105"/>
        <label>1</label>
    </ligand>
</feature>
<dbReference type="InterPro" id="IPR035680">
    <property type="entry name" value="Clx_II_MBL"/>
</dbReference>
<sequence length="233" mass="26221">MLVALPALNDNYIWLYQRENLPLIIVDLPETDKLFAWLVANPTPIEALLLTHEHDDHTQGVASFKQRYPNVPIYGSQECASKGATHIVNEGEIITPNYAIQVIPTGGHTAQHISFLVDNHLFCGDALFSAGCGRVFTGNYQQMFEGLGRLKQLPDDTIVCPGHEYTLSNLAFAETVIEEKSAVKNHRIFVEHLRQEGKPSLPTTLELEKRINPFLQAKSEQEFIALRQAKDRF</sequence>
<comment type="pathway">
    <text evidence="2 7">Secondary metabolite metabolism; methylglyoxal degradation; (R)-lactate from methylglyoxal: step 2/2.</text>
</comment>
<evidence type="ECO:0000256" key="1">
    <source>
        <dbReference type="ARBA" id="ARBA00001623"/>
    </source>
</evidence>
<evidence type="ECO:0000313" key="10">
    <source>
        <dbReference type="Proteomes" id="UP000189437"/>
    </source>
</evidence>
<comment type="cofactor">
    <cofactor evidence="7">
        <name>Zn(2+)</name>
        <dbReference type="ChEBI" id="CHEBI:29105"/>
    </cofactor>
    <text evidence="7">Binds 2 Zn(2+) ions per subunit.</text>
</comment>
<evidence type="ECO:0000256" key="4">
    <source>
        <dbReference type="ARBA" id="ARBA00022723"/>
    </source>
</evidence>
<feature type="domain" description="Metallo-beta-lactamase" evidence="8">
    <location>
        <begin position="10"/>
        <end position="163"/>
    </location>
</feature>
<dbReference type="Proteomes" id="UP000189437">
    <property type="component" value="Unassembled WGS sequence"/>
</dbReference>
<dbReference type="OrthoDB" id="9802248at2"/>
<feature type="binding site" evidence="7">
    <location>
        <position position="163"/>
    </location>
    <ligand>
        <name>Zn(2+)</name>
        <dbReference type="ChEBI" id="CHEBI:29105"/>
        <label>2</label>
    </ligand>
</feature>
<reference evidence="9 10" key="1">
    <citation type="submission" date="2016-10" db="EMBL/GenBank/DDBJ databases">
        <title>Rodentibacter gen. nov. and new species.</title>
        <authorList>
            <person name="Christensen H."/>
        </authorList>
    </citation>
    <scope>NUCLEOTIDE SEQUENCE [LARGE SCALE GENOMIC DNA]</scope>
    <source>
        <strain evidence="9 10">Ac69</strain>
    </source>
</reference>
<keyword evidence="6 7" id="KW-0862">Zinc</keyword>
<evidence type="ECO:0000256" key="2">
    <source>
        <dbReference type="ARBA" id="ARBA00004963"/>
    </source>
</evidence>
<dbReference type="GO" id="GO:0019243">
    <property type="term" value="P:methylglyoxal catabolic process to D-lactate via S-lactoyl-glutathione"/>
    <property type="evidence" value="ECO:0007669"/>
    <property type="project" value="UniProtKB-UniRule"/>
</dbReference>
<dbReference type="STRING" id="1908258.BKK48_02520"/>
<comment type="similarity">
    <text evidence="3 7">Belongs to the metallo-beta-lactamase superfamily. Glyoxalase II family.</text>
</comment>
<dbReference type="PANTHER" id="PTHR43705">
    <property type="entry name" value="HYDROXYACYLGLUTATHIONE HYDROLASE"/>
    <property type="match status" value="1"/>
</dbReference>
<dbReference type="GO" id="GO:0004416">
    <property type="term" value="F:hydroxyacylglutathione hydrolase activity"/>
    <property type="evidence" value="ECO:0007669"/>
    <property type="project" value="UniProtKB-UniRule"/>
</dbReference>
<evidence type="ECO:0000256" key="7">
    <source>
        <dbReference type="HAMAP-Rule" id="MF_01374"/>
    </source>
</evidence>
<keyword evidence="4 7" id="KW-0479">Metal-binding</keyword>
<evidence type="ECO:0000256" key="5">
    <source>
        <dbReference type="ARBA" id="ARBA00022801"/>
    </source>
</evidence>
<dbReference type="Pfam" id="PF00753">
    <property type="entry name" value="Lactamase_B"/>
    <property type="match status" value="1"/>
</dbReference>
<feature type="binding site" evidence="7">
    <location>
        <position position="56"/>
    </location>
    <ligand>
        <name>Zn(2+)</name>
        <dbReference type="ChEBI" id="CHEBI:29105"/>
        <label>2</label>
    </ligand>
</feature>
<dbReference type="RefSeq" id="WP_077426634.1">
    <property type="nucleotide sequence ID" value="NZ_MLHH01000005.1"/>
</dbReference>
<dbReference type="UniPathway" id="UPA00619">
    <property type="reaction ID" value="UER00676"/>
</dbReference>
<comment type="subunit">
    <text evidence="7">Monomer.</text>
</comment>
<dbReference type="SUPFAM" id="SSF56281">
    <property type="entry name" value="Metallo-hydrolase/oxidoreductase"/>
    <property type="match status" value="1"/>
</dbReference>
<dbReference type="InterPro" id="IPR032282">
    <property type="entry name" value="HAGH_C"/>
</dbReference>
<feature type="binding site" evidence="7">
    <location>
        <position position="125"/>
    </location>
    <ligand>
        <name>Zn(2+)</name>
        <dbReference type="ChEBI" id="CHEBI:29105"/>
        <label>1</label>
    </ligand>
</feature>
<proteinExistence type="inferred from homology"/>
<evidence type="ECO:0000256" key="3">
    <source>
        <dbReference type="ARBA" id="ARBA00006759"/>
    </source>
</evidence>
<keyword evidence="10" id="KW-1185">Reference proteome</keyword>
<dbReference type="InterPro" id="IPR036866">
    <property type="entry name" value="RibonucZ/Hydroxyglut_hydro"/>
</dbReference>
<dbReference type="InterPro" id="IPR017782">
    <property type="entry name" value="Hydroxyacylglutathione_Hdrlase"/>
</dbReference>
<evidence type="ECO:0000256" key="6">
    <source>
        <dbReference type="ARBA" id="ARBA00022833"/>
    </source>
</evidence>
<comment type="caution">
    <text evidence="9">The sequence shown here is derived from an EMBL/GenBank/DDBJ whole genome shotgun (WGS) entry which is preliminary data.</text>
</comment>
<accession>A0A1V3IAK4</accession>
<dbReference type="EC" id="3.1.2.6" evidence="7"/>
<comment type="function">
    <text evidence="7">Thiolesterase that catalyzes the hydrolysis of S-D-lactoyl-glutathione to form glutathione and D-lactic acid.</text>
</comment>
<feature type="binding site" evidence="7">
    <location>
        <position position="108"/>
    </location>
    <ligand>
        <name>Zn(2+)</name>
        <dbReference type="ChEBI" id="CHEBI:29105"/>
        <label>1</label>
    </ligand>
</feature>